<proteinExistence type="predicted"/>
<evidence type="ECO:0000313" key="1">
    <source>
        <dbReference type="EMBL" id="EXG77849.1"/>
    </source>
</evidence>
<protein>
    <submittedName>
        <fullName evidence="1">Uncharacterized protein</fullName>
    </submittedName>
</protein>
<accession>A0ABP3BGG8</accession>
<organism evidence="1 2">
    <name type="scientific">Xylanibacter oryzae DSM 17970</name>
    <dbReference type="NCBI Taxonomy" id="915438"/>
    <lineage>
        <taxon>Bacteria</taxon>
        <taxon>Pseudomonadati</taxon>
        <taxon>Bacteroidota</taxon>
        <taxon>Bacteroidia</taxon>
        <taxon>Bacteroidales</taxon>
        <taxon>Prevotellaceae</taxon>
        <taxon>Xylanibacter</taxon>
    </lineage>
</organism>
<reference evidence="1" key="1">
    <citation type="submission" date="2013-07" db="EMBL/GenBank/DDBJ databases">
        <authorList>
            <consortium name="DOE Joint Genome Institute"/>
            <person name="Anderson I."/>
            <person name="Huntemann M."/>
            <person name="Han J."/>
            <person name="Chen A."/>
            <person name="Kyrpides N."/>
            <person name="Mavromatis K."/>
            <person name="Markowitz V."/>
            <person name="Palaniappan K."/>
            <person name="Ivanova N."/>
            <person name="Schaumberg A."/>
            <person name="Pati A."/>
            <person name="Liolios K."/>
            <person name="Nordberg H.P."/>
            <person name="Cantor M.N."/>
            <person name="Hua S.X."/>
            <person name="Woyke T."/>
        </authorList>
    </citation>
    <scope>NUCLEOTIDE SEQUENCE [LARGE SCALE GENOMIC DNA]</scope>
    <source>
        <strain evidence="1">DSM 17970</strain>
    </source>
</reference>
<keyword evidence="2" id="KW-1185">Reference proteome</keyword>
<dbReference type="RefSeq" id="WP_036876154.1">
    <property type="nucleotide sequence ID" value="NZ_KK073873.1"/>
</dbReference>
<gene>
    <name evidence="1" type="ORF">XylorDRAFT_0198</name>
</gene>
<dbReference type="EMBL" id="JFBS01000001">
    <property type="protein sequence ID" value="EXG77849.1"/>
    <property type="molecule type" value="Genomic_DNA"/>
</dbReference>
<comment type="caution">
    <text evidence="1">The sequence shown here is derived from an EMBL/GenBank/DDBJ whole genome shotgun (WGS) entry which is preliminary data.</text>
</comment>
<evidence type="ECO:0000313" key="2">
    <source>
        <dbReference type="Proteomes" id="UP000243438"/>
    </source>
</evidence>
<name>A0ABP3BGG8_9BACT</name>
<dbReference type="Proteomes" id="UP000243438">
    <property type="component" value="Unassembled WGS sequence"/>
</dbReference>
<sequence length="125" mass="14861">MSDNIILSEIRNKILNMNEVLFQEMGDLFFNYELRPNEIESRGSVVNKIKTKKGTPDTLIIDDKNRIVFIEYTTQKDDLKKKNINDLRSCFDEKKSKTKNKDIYKIIQCSNQRISNEIKQYYIIM</sequence>